<evidence type="ECO:0000256" key="1">
    <source>
        <dbReference type="SAM" id="Coils"/>
    </source>
</evidence>
<keyword evidence="1" id="KW-0175">Coiled coil</keyword>
<evidence type="ECO:0000313" key="3">
    <source>
        <dbReference type="Proteomes" id="UP000018769"/>
    </source>
</evidence>
<organism evidence="2 3">
    <name type="scientific">Candidatus Babela massiliensis</name>
    <dbReference type="NCBI Taxonomy" id="673862"/>
    <lineage>
        <taxon>Bacteria</taxon>
        <taxon>Candidatus Babelota</taxon>
        <taxon>Candidatus Babeliae</taxon>
        <taxon>Candidatus Babeliales</taxon>
        <taxon>Candidatus Babeliaceae</taxon>
        <taxon>Candidatus Babela</taxon>
    </lineage>
</organism>
<reference evidence="2 3" key="1">
    <citation type="journal article" date="2015" name="Biol. Direct">
        <title>Babela massiliensis, a representative of a widespread bacterial phylum with unusual adaptations to parasitism in amoebae.</title>
        <authorList>
            <person name="Pagnier I."/>
            <person name="Yutin N."/>
            <person name="Croce O."/>
            <person name="Makarova K.S."/>
            <person name="Wolf Y.I."/>
            <person name="Benamar S."/>
            <person name="Raoult D."/>
            <person name="Koonin E.V."/>
            <person name="La Scola B."/>
        </authorList>
    </citation>
    <scope>NUCLEOTIDE SEQUENCE [LARGE SCALE GENOMIC DNA]</scope>
    <source>
        <strain evidence="3">BABL1</strain>
    </source>
</reference>
<name>V6DHD0_9BACT</name>
<accession>V6DHD0</accession>
<gene>
    <name evidence="2" type="ORF">BABL1_gene_622</name>
</gene>
<dbReference type="AlphaFoldDB" id="V6DHD0"/>
<dbReference type="HOGENOM" id="CLU_1812238_0_0_7"/>
<dbReference type="KEGG" id="dpb:BABL1_gene_622"/>
<proteinExistence type="predicted"/>
<dbReference type="STRING" id="673862.BABL1_gene_622"/>
<protein>
    <submittedName>
        <fullName evidence="2">Uncharacterized protein</fullName>
    </submittedName>
</protein>
<keyword evidence="3" id="KW-1185">Reference proteome</keyword>
<dbReference type="Proteomes" id="UP000018769">
    <property type="component" value="Chromosome I"/>
</dbReference>
<dbReference type="RefSeq" id="WP_023791355.1">
    <property type="nucleotide sequence ID" value="NC_023003.1"/>
</dbReference>
<sequence length="142" mass="16377">MKKIILVLIVTSIKIFFLQSMQEQIILDVEKISQNLKKAEEIIVKDGRKILELDDDWVDEISGVNDARKALEKAEEQQSENKSKRQSAALSKQVVLLEDELGYLEKKSKELKAKLKEAKEKYLNKKKDTTLSKILNIFKTKS</sequence>
<evidence type="ECO:0000313" key="2">
    <source>
        <dbReference type="EMBL" id="CDK30358.1"/>
    </source>
</evidence>
<feature type="coiled-coil region" evidence="1">
    <location>
        <begin position="64"/>
        <end position="128"/>
    </location>
</feature>
<dbReference type="EMBL" id="HG793133">
    <property type="protein sequence ID" value="CDK30358.1"/>
    <property type="molecule type" value="Genomic_DNA"/>
</dbReference>